<dbReference type="InterPro" id="IPR003660">
    <property type="entry name" value="HAMP_dom"/>
</dbReference>
<protein>
    <submittedName>
        <fullName evidence="5">EAL domain-containing protein</fullName>
    </submittedName>
</protein>
<feature type="domain" description="GGDEF" evidence="4">
    <location>
        <begin position="383"/>
        <end position="515"/>
    </location>
</feature>
<evidence type="ECO:0000313" key="5">
    <source>
        <dbReference type="EMBL" id="MBF4692693.1"/>
    </source>
</evidence>
<reference evidence="5 6" key="1">
    <citation type="submission" date="2020-11" db="EMBL/GenBank/DDBJ databases">
        <title>Fusibacter basophilias sp. nov.</title>
        <authorList>
            <person name="Qiu D."/>
        </authorList>
    </citation>
    <scope>NUCLEOTIDE SEQUENCE [LARGE SCALE GENOMIC DNA]</scope>
    <source>
        <strain evidence="5 6">Q10-2</strain>
    </source>
</reference>
<dbReference type="PANTHER" id="PTHR33121:SF70">
    <property type="entry name" value="SIGNALING PROTEIN YKOW"/>
    <property type="match status" value="1"/>
</dbReference>
<gene>
    <name evidence="5" type="ORF">ISU02_06165</name>
</gene>
<dbReference type="Pfam" id="PF00990">
    <property type="entry name" value="GGDEF"/>
    <property type="match status" value="1"/>
</dbReference>
<dbReference type="RefSeq" id="WP_194700933.1">
    <property type="nucleotide sequence ID" value="NZ_JADKNH010000003.1"/>
</dbReference>
<dbReference type="CDD" id="cd01949">
    <property type="entry name" value="GGDEF"/>
    <property type="match status" value="1"/>
</dbReference>
<dbReference type="NCBIfam" id="TIGR00254">
    <property type="entry name" value="GGDEF"/>
    <property type="match status" value="1"/>
</dbReference>
<dbReference type="SMART" id="SM00267">
    <property type="entry name" value="GGDEF"/>
    <property type="match status" value="1"/>
</dbReference>
<dbReference type="EMBL" id="JADKNH010000003">
    <property type="protein sequence ID" value="MBF4692693.1"/>
    <property type="molecule type" value="Genomic_DNA"/>
</dbReference>
<feature type="transmembrane region" description="Helical" evidence="1">
    <location>
        <begin position="12"/>
        <end position="39"/>
    </location>
</feature>
<sequence>MRIRYSLKQSLIVYFLLISILPIMVVSIFLNGIIVNYMVKDIQKSNTTLSNFVISQTHTYFTKASDYLRLVGYMLTDDEIKNDQNTNKILSELLTKQNYFEAIEVLDENLTVQYIAPYNESYIGINLKNNPYFSNAIETETKSWSSTFNSVYTHNSTISHIQKLSDGKFIIGYLNLSNIREINELINDPSIGITILDDKGVYITDNDKALVSQRSYNPMFEEFKTNLNKNTTFLETLYQGQQTYITIDLIQDTNWIVLAIQSDDFQKDLFRDIGLLFILIFLGIFILVIFLAILSSKQIIMPVVQLNERFLEIIDGDFASPIIYNGYKELQNLILGFNHMIDIIKKRDHNISQLAYYDSLTGLPNRVHVNNFIDETISKKKVPFFGLLYIDIDNFKNINDTLGHAFGDSFIKQLSIELKKQLQPDDLLSRYTGDEFLIYLQRSTRDHLWQEIKLFLEKIQNTLQINDLKIEFTLSAGFAIYPDHASTREELIKAVDMANNYSKSHGKNQLTLFSFKILDEFTSRINLENDLKKAVLNDELRLYYQPQVFSADGTVRGAEALIRWQHPNGKLIPPNVFIPLAEDMGIIHEIGNWVISEACSQMHYWHTQYHFPLTISINISPIQLLSENFIDIAFNLISESQIDIRSVEFEITENVFIYSLERTINSLKKLSDRGIKLSLDDFGMEYSSLNYLGTLDINVLKIDKAFVSSIMVDPRRTKILDAIIKLSHQLNLEVVAEGVETQRQLDYLRSKKCDILQGYYYDKPLPSSEFETLYLKNKDTTF</sequence>
<keyword evidence="1" id="KW-0812">Transmembrane</keyword>
<dbReference type="Gene3D" id="3.30.450.20">
    <property type="entry name" value="PAS domain"/>
    <property type="match status" value="2"/>
</dbReference>
<proteinExistence type="predicted"/>
<dbReference type="CDD" id="cd01948">
    <property type="entry name" value="EAL"/>
    <property type="match status" value="1"/>
</dbReference>
<dbReference type="InterPro" id="IPR029787">
    <property type="entry name" value="Nucleotide_cyclase"/>
</dbReference>
<dbReference type="PROSITE" id="PS50887">
    <property type="entry name" value="GGDEF"/>
    <property type="match status" value="1"/>
</dbReference>
<dbReference type="SUPFAM" id="SSF55073">
    <property type="entry name" value="Nucleotide cyclase"/>
    <property type="match status" value="1"/>
</dbReference>
<dbReference type="PROSITE" id="PS50883">
    <property type="entry name" value="EAL"/>
    <property type="match status" value="1"/>
</dbReference>
<dbReference type="Gene3D" id="3.30.70.270">
    <property type="match status" value="1"/>
</dbReference>
<feature type="domain" description="HAMP" evidence="3">
    <location>
        <begin position="297"/>
        <end position="349"/>
    </location>
</feature>
<keyword evidence="1" id="KW-0472">Membrane</keyword>
<dbReference type="InterPro" id="IPR035919">
    <property type="entry name" value="EAL_sf"/>
</dbReference>
<dbReference type="Pfam" id="PF00563">
    <property type="entry name" value="EAL"/>
    <property type="match status" value="1"/>
</dbReference>
<evidence type="ECO:0000259" key="2">
    <source>
        <dbReference type="PROSITE" id="PS50883"/>
    </source>
</evidence>
<name>A0ABR9ZQE8_9FIRM</name>
<organism evidence="5 6">
    <name type="scientific">Fusibacter ferrireducens</name>
    <dbReference type="NCBI Taxonomy" id="2785058"/>
    <lineage>
        <taxon>Bacteria</taxon>
        <taxon>Bacillati</taxon>
        <taxon>Bacillota</taxon>
        <taxon>Clostridia</taxon>
        <taxon>Eubacteriales</taxon>
        <taxon>Eubacteriales Family XII. Incertae Sedis</taxon>
        <taxon>Fusibacter</taxon>
    </lineage>
</organism>
<feature type="transmembrane region" description="Helical" evidence="1">
    <location>
        <begin position="273"/>
        <end position="294"/>
    </location>
</feature>
<keyword evidence="6" id="KW-1185">Reference proteome</keyword>
<keyword evidence="1" id="KW-1133">Transmembrane helix</keyword>
<dbReference type="SMART" id="SM00052">
    <property type="entry name" value="EAL"/>
    <property type="match status" value="1"/>
</dbReference>
<dbReference type="PANTHER" id="PTHR33121">
    <property type="entry name" value="CYCLIC DI-GMP PHOSPHODIESTERASE PDEF"/>
    <property type="match status" value="1"/>
</dbReference>
<dbReference type="Proteomes" id="UP000614200">
    <property type="component" value="Unassembled WGS sequence"/>
</dbReference>
<accession>A0ABR9ZQE8</accession>
<dbReference type="InterPro" id="IPR043128">
    <property type="entry name" value="Rev_trsase/Diguanyl_cyclase"/>
</dbReference>
<evidence type="ECO:0000259" key="3">
    <source>
        <dbReference type="PROSITE" id="PS50885"/>
    </source>
</evidence>
<comment type="caution">
    <text evidence="5">The sequence shown here is derived from an EMBL/GenBank/DDBJ whole genome shotgun (WGS) entry which is preliminary data.</text>
</comment>
<dbReference type="Gene3D" id="3.20.20.450">
    <property type="entry name" value="EAL domain"/>
    <property type="match status" value="1"/>
</dbReference>
<dbReference type="InterPro" id="IPR000160">
    <property type="entry name" value="GGDEF_dom"/>
</dbReference>
<dbReference type="Gene3D" id="6.10.340.10">
    <property type="match status" value="1"/>
</dbReference>
<dbReference type="PROSITE" id="PS50885">
    <property type="entry name" value="HAMP"/>
    <property type="match status" value="1"/>
</dbReference>
<dbReference type="InterPro" id="IPR050706">
    <property type="entry name" value="Cyclic-di-GMP_PDE-like"/>
</dbReference>
<evidence type="ECO:0000259" key="4">
    <source>
        <dbReference type="PROSITE" id="PS50887"/>
    </source>
</evidence>
<evidence type="ECO:0000256" key="1">
    <source>
        <dbReference type="SAM" id="Phobius"/>
    </source>
</evidence>
<dbReference type="InterPro" id="IPR001633">
    <property type="entry name" value="EAL_dom"/>
</dbReference>
<evidence type="ECO:0000313" key="6">
    <source>
        <dbReference type="Proteomes" id="UP000614200"/>
    </source>
</evidence>
<feature type="domain" description="EAL" evidence="2">
    <location>
        <begin position="524"/>
        <end position="778"/>
    </location>
</feature>
<dbReference type="SUPFAM" id="SSF141868">
    <property type="entry name" value="EAL domain-like"/>
    <property type="match status" value="1"/>
</dbReference>